<keyword evidence="4" id="KW-1185">Reference proteome</keyword>
<gene>
    <name evidence="3" type="ORF">CVLEPA_LOCUS2291</name>
</gene>
<protein>
    <submittedName>
        <fullName evidence="3">Uncharacterized protein</fullName>
    </submittedName>
</protein>
<keyword evidence="2" id="KW-1133">Transmembrane helix</keyword>
<feature type="transmembrane region" description="Helical" evidence="2">
    <location>
        <begin position="31"/>
        <end position="53"/>
    </location>
</feature>
<proteinExistence type="predicted"/>
<evidence type="ECO:0000256" key="2">
    <source>
        <dbReference type="SAM" id="Phobius"/>
    </source>
</evidence>
<evidence type="ECO:0000313" key="4">
    <source>
        <dbReference type="Proteomes" id="UP001642483"/>
    </source>
</evidence>
<name>A0ABP0EYL8_CLALP</name>
<dbReference type="EMBL" id="CAWYQH010000001">
    <property type="protein sequence ID" value="CAK8672582.1"/>
    <property type="molecule type" value="Genomic_DNA"/>
</dbReference>
<accession>A0ABP0EYL8</accession>
<organism evidence="3 4">
    <name type="scientific">Clavelina lepadiformis</name>
    <name type="common">Light-bulb sea squirt</name>
    <name type="synonym">Ascidia lepadiformis</name>
    <dbReference type="NCBI Taxonomy" id="159417"/>
    <lineage>
        <taxon>Eukaryota</taxon>
        <taxon>Metazoa</taxon>
        <taxon>Chordata</taxon>
        <taxon>Tunicata</taxon>
        <taxon>Ascidiacea</taxon>
        <taxon>Aplousobranchia</taxon>
        <taxon>Clavelinidae</taxon>
        <taxon>Clavelina</taxon>
    </lineage>
</organism>
<keyword evidence="1" id="KW-0175">Coiled coil</keyword>
<evidence type="ECO:0000313" key="3">
    <source>
        <dbReference type="EMBL" id="CAK8672582.1"/>
    </source>
</evidence>
<reference evidence="3 4" key="1">
    <citation type="submission" date="2024-02" db="EMBL/GenBank/DDBJ databases">
        <authorList>
            <person name="Daric V."/>
            <person name="Darras S."/>
        </authorList>
    </citation>
    <scope>NUCLEOTIDE SEQUENCE [LARGE SCALE GENOMIC DNA]</scope>
</reference>
<sequence length="164" mass="18833">MSYPPVKCRCSSGCCSRFCKSLGKARREIPIVFELLLAVSILCSLLILDIVWLGHVHTLEIGELDELHANDLNRFRKQYDVQMHEIGNQQKQIGSDLEAAHSDEVNRLKLSQQQELEKKISNIQEQLNSLLGMSKHYWEKHAEKHRVDIGFQPPKLQDDADNDV</sequence>
<keyword evidence="2" id="KW-0812">Transmembrane</keyword>
<keyword evidence="2" id="KW-0472">Membrane</keyword>
<evidence type="ECO:0000256" key="1">
    <source>
        <dbReference type="SAM" id="Coils"/>
    </source>
</evidence>
<feature type="coiled-coil region" evidence="1">
    <location>
        <begin position="106"/>
        <end position="133"/>
    </location>
</feature>
<dbReference type="Proteomes" id="UP001642483">
    <property type="component" value="Unassembled WGS sequence"/>
</dbReference>
<comment type="caution">
    <text evidence="3">The sequence shown here is derived from an EMBL/GenBank/DDBJ whole genome shotgun (WGS) entry which is preliminary data.</text>
</comment>